<dbReference type="InterPro" id="IPR036388">
    <property type="entry name" value="WH-like_DNA-bd_sf"/>
</dbReference>
<feature type="domain" description="RNA polymerase sigma factor 70 region 4 type 2" evidence="6">
    <location>
        <begin position="96"/>
        <end position="147"/>
    </location>
</feature>
<keyword evidence="3" id="KW-0731">Sigma factor</keyword>
<dbReference type="KEGG" id="tom:BWR18_14780"/>
<dbReference type="InterPro" id="IPR014284">
    <property type="entry name" value="RNA_pol_sigma-70_dom"/>
</dbReference>
<dbReference type="InterPro" id="IPR013249">
    <property type="entry name" value="RNA_pol_sigma70_r4_t2"/>
</dbReference>
<feature type="domain" description="RNA polymerase sigma-70 region 2" evidence="5">
    <location>
        <begin position="3"/>
        <end position="66"/>
    </location>
</feature>
<dbReference type="CDD" id="cd06171">
    <property type="entry name" value="Sigma70_r4"/>
    <property type="match status" value="1"/>
</dbReference>
<evidence type="ECO:0000313" key="7">
    <source>
        <dbReference type="EMBL" id="APX12810.1"/>
    </source>
</evidence>
<dbReference type="SUPFAM" id="SSF88659">
    <property type="entry name" value="Sigma3 and sigma4 domains of RNA polymerase sigma factors"/>
    <property type="match status" value="1"/>
</dbReference>
<dbReference type="SUPFAM" id="SSF88946">
    <property type="entry name" value="Sigma2 domain of RNA polymerase sigma factors"/>
    <property type="match status" value="1"/>
</dbReference>
<dbReference type="GO" id="GO:0006352">
    <property type="term" value="P:DNA-templated transcription initiation"/>
    <property type="evidence" value="ECO:0007669"/>
    <property type="project" value="InterPro"/>
</dbReference>
<accession>A0A1P8MXJ0</accession>
<dbReference type="InterPro" id="IPR039425">
    <property type="entry name" value="RNA_pol_sigma-70-like"/>
</dbReference>
<organism evidence="7 8">
    <name type="scientific">Tateyamaria omphalii</name>
    <dbReference type="NCBI Taxonomy" id="299262"/>
    <lineage>
        <taxon>Bacteria</taxon>
        <taxon>Pseudomonadati</taxon>
        <taxon>Pseudomonadota</taxon>
        <taxon>Alphaproteobacteria</taxon>
        <taxon>Rhodobacterales</taxon>
        <taxon>Roseobacteraceae</taxon>
        <taxon>Tateyamaria</taxon>
    </lineage>
</organism>
<evidence type="ECO:0000256" key="4">
    <source>
        <dbReference type="ARBA" id="ARBA00023163"/>
    </source>
</evidence>
<dbReference type="InterPro" id="IPR013324">
    <property type="entry name" value="RNA_pol_sigma_r3/r4-like"/>
</dbReference>
<proteinExistence type="inferred from homology"/>
<dbReference type="EMBL" id="CP019312">
    <property type="protein sequence ID" value="APX12810.1"/>
    <property type="molecule type" value="Genomic_DNA"/>
</dbReference>
<dbReference type="Pfam" id="PF08281">
    <property type="entry name" value="Sigma70_r4_2"/>
    <property type="match status" value="1"/>
</dbReference>
<evidence type="ECO:0000259" key="5">
    <source>
        <dbReference type="Pfam" id="PF04542"/>
    </source>
</evidence>
<dbReference type="PANTHER" id="PTHR43133">
    <property type="entry name" value="RNA POLYMERASE ECF-TYPE SIGMA FACTO"/>
    <property type="match status" value="1"/>
</dbReference>
<evidence type="ECO:0000256" key="3">
    <source>
        <dbReference type="ARBA" id="ARBA00023082"/>
    </source>
</evidence>
<dbReference type="Proteomes" id="UP000186336">
    <property type="component" value="Chromosome"/>
</dbReference>
<dbReference type="Pfam" id="PF04542">
    <property type="entry name" value="Sigma70_r2"/>
    <property type="match status" value="1"/>
</dbReference>
<protein>
    <submittedName>
        <fullName evidence="7">RNA polymerase subunit sigma</fullName>
    </submittedName>
</protein>
<dbReference type="STRING" id="299262.BWR18_14780"/>
<comment type="similarity">
    <text evidence="1">Belongs to the sigma-70 factor family. ECF subfamily.</text>
</comment>
<keyword evidence="4" id="KW-0804">Transcription</keyword>
<dbReference type="GO" id="GO:0016987">
    <property type="term" value="F:sigma factor activity"/>
    <property type="evidence" value="ECO:0007669"/>
    <property type="project" value="UniProtKB-KW"/>
</dbReference>
<dbReference type="RefSeq" id="WP_076629233.1">
    <property type="nucleotide sequence ID" value="NZ_CP019312.1"/>
</dbReference>
<dbReference type="NCBIfam" id="TIGR02937">
    <property type="entry name" value="sigma70-ECF"/>
    <property type="match status" value="1"/>
</dbReference>
<gene>
    <name evidence="7" type="ORF">BWR18_14780</name>
</gene>
<dbReference type="Gene3D" id="1.10.1740.10">
    <property type="match status" value="1"/>
</dbReference>
<evidence type="ECO:0000256" key="1">
    <source>
        <dbReference type="ARBA" id="ARBA00010641"/>
    </source>
</evidence>
<evidence type="ECO:0000313" key="8">
    <source>
        <dbReference type="Proteomes" id="UP000186336"/>
    </source>
</evidence>
<dbReference type="PANTHER" id="PTHR43133:SF25">
    <property type="entry name" value="RNA POLYMERASE SIGMA FACTOR RFAY-RELATED"/>
    <property type="match status" value="1"/>
</dbReference>
<dbReference type="OrthoDB" id="9803470at2"/>
<evidence type="ECO:0000259" key="6">
    <source>
        <dbReference type="Pfam" id="PF08281"/>
    </source>
</evidence>
<reference evidence="7 8" key="1">
    <citation type="submission" date="2017-01" db="EMBL/GenBank/DDBJ databases">
        <title>Complete genome of Tateyamaria omphalii DOK1-4 isolated from seawater in Dokdo.</title>
        <authorList>
            <person name="Kim J.H."/>
            <person name="Chi W.-J."/>
        </authorList>
    </citation>
    <scope>NUCLEOTIDE SEQUENCE [LARGE SCALE GENOMIC DNA]</scope>
    <source>
        <strain evidence="7 8">DOK1-4</strain>
    </source>
</reference>
<dbReference type="InterPro" id="IPR013325">
    <property type="entry name" value="RNA_pol_sigma_r2"/>
</dbReference>
<dbReference type="AlphaFoldDB" id="A0A1P8MXJ0"/>
<name>A0A1P8MXJ0_9RHOB</name>
<dbReference type="InterPro" id="IPR007627">
    <property type="entry name" value="RNA_pol_sigma70_r2"/>
</dbReference>
<evidence type="ECO:0000256" key="2">
    <source>
        <dbReference type="ARBA" id="ARBA00023015"/>
    </source>
</evidence>
<keyword evidence="8" id="KW-1185">Reference proteome</keyword>
<sequence length="159" mass="18059">MAEVHPRLWRYAVSLTGRRDWADDLVQTTCLRALDKSDQFEPGTHLDRWMFRMAQRIWLNELRSRKVRTGGGLVPVEEIDLPDKAPGAETNILARDVLNRVNGLPEAQRQAVVLVYVEGYAYKEAAEIMEIPIGTVMSRLAAARKRLNTEMAGDRAQVQ</sequence>
<dbReference type="GO" id="GO:0003677">
    <property type="term" value="F:DNA binding"/>
    <property type="evidence" value="ECO:0007669"/>
    <property type="project" value="InterPro"/>
</dbReference>
<keyword evidence="2" id="KW-0805">Transcription regulation</keyword>
<dbReference type="Gene3D" id="1.10.10.10">
    <property type="entry name" value="Winged helix-like DNA-binding domain superfamily/Winged helix DNA-binding domain"/>
    <property type="match status" value="1"/>
</dbReference>